<name>A0ACC3ZKG1_COLTU</name>
<dbReference type="EMBL" id="VUJX02000001">
    <property type="protein sequence ID" value="KAL0944622.1"/>
    <property type="molecule type" value="Genomic_DNA"/>
</dbReference>
<evidence type="ECO:0000313" key="1">
    <source>
        <dbReference type="EMBL" id="KAL0944622.1"/>
    </source>
</evidence>
<keyword evidence="2" id="KW-1185">Reference proteome</keyword>
<accession>A0ACC3ZKG1</accession>
<sequence length="408" mass="45807">MGQLKVLICGGGCAGPALAFWLARLGHHVTIVERYPALRATGAQIDLREQGIEVAKRMKLLDIIRSKRVDEAGMAIVDSENKVVGTMMANTSGKGAQTGTSEYEIMRGDLVGILYDSTKKKVEYLFGKTVDSFEQDENHVFVKFSDNSSDKFDILVGADGQGSRIRKAIQPENSPDPYRKLGVHASYWFIPRISTDNNIGTVYHAAEGRMILRRSHSPTESQVYFFLRDESPDASLIHRGSVEQQKEFWTQRFRNAGWHTDRFLEGMKTTENFYSQEIVQVKTDTWHRGRVVLLGDAAHCPSPFTGMGTTTSFVGAYVLAGEISKHSGDIPLAFANYDKVLRPFINESQRIIAPVVKLLLPETRWGVSVLHWIVWFVSLLRIPELAARFSSEERGGWPLPEYPELVIN</sequence>
<proteinExistence type="predicted"/>
<evidence type="ECO:0000313" key="2">
    <source>
        <dbReference type="Proteomes" id="UP000805649"/>
    </source>
</evidence>
<protein>
    <submittedName>
        <fullName evidence="1">Oxidoreductase</fullName>
    </submittedName>
</protein>
<dbReference type="Proteomes" id="UP000805649">
    <property type="component" value="Unassembled WGS sequence"/>
</dbReference>
<reference evidence="1 2" key="1">
    <citation type="journal article" date="2020" name="Phytopathology">
        <title>Genome Sequence Resources of Colletotrichum truncatum, C. plurivorum, C. musicola, and C. sojae: Four Species Pathogenic to Soybean (Glycine max).</title>
        <authorList>
            <person name="Rogerio F."/>
            <person name="Boufleur T.R."/>
            <person name="Ciampi-Guillardi M."/>
            <person name="Sukno S.A."/>
            <person name="Thon M.R."/>
            <person name="Massola Junior N.S."/>
            <person name="Baroncelli R."/>
        </authorList>
    </citation>
    <scope>NUCLEOTIDE SEQUENCE [LARGE SCALE GENOMIC DNA]</scope>
    <source>
        <strain evidence="1 2">CMES1059</strain>
    </source>
</reference>
<comment type="caution">
    <text evidence="1">The sequence shown here is derived from an EMBL/GenBank/DDBJ whole genome shotgun (WGS) entry which is preliminary data.</text>
</comment>
<organism evidence="1 2">
    <name type="scientific">Colletotrichum truncatum</name>
    <name type="common">Anthracnose fungus</name>
    <name type="synonym">Colletotrichum capsici</name>
    <dbReference type="NCBI Taxonomy" id="5467"/>
    <lineage>
        <taxon>Eukaryota</taxon>
        <taxon>Fungi</taxon>
        <taxon>Dikarya</taxon>
        <taxon>Ascomycota</taxon>
        <taxon>Pezizomycotina</taxon>
        <taxon>Sordariomycetes</taxon>
        <taxon>Hypocreomycetidae</taxon>
        <taxon>Glomerellales</taxon>
        <taxon>Glomerellaceae</taxon>
        <taxon>Colletotrichum</taxon>
        <taxon>Colletotrichum truncatum species complex</taxon>
    </lineage>
</organism>
<gene>
    <name evidence="1" type="ORF">CTRU02_202509</name>
</gene>